<reference evidence="3" key="1">
    <citation type="submission" date="2023-03" db="EMBL/GenBank/DDBJ databases">
        <title>Andean soil-derived lignocellulolytic bacterial consortium as a source of novel taxa and putative plastic-active enzymes.</title>
        <authorList>
            <person name="Diaz-Garcia L."/>
            <person name="Chuvochina M."/>
            <person name="Feuerriegel G."/>
            <person name="Bunk B."/>
            <person name="Sproer C."/>
            <person name="Streit W.R."/>
            <person name="Rodriguez L.M."/>
            <person name="Overmann J."/>
            <person name="Jimenez D.J."/>
        </authorList>
    </citation>
    <scope>NUCLEOTIDE SEQUENCE</scope>
    <source>
        <strain evidence="3">MAG 7</strain>
    </source>
</reference>
<dbReference type="GO" id="GO:0016491">
    <property type="term" value="F:oxidoreductase activity"/>
    <property type="evidence" value="ECO:0007669"/>
    <property type="project" value="UniProtKB-KW"/>
</dbReference>
<dbReference type="PRINTS" id="PR00081">
    <property type="entry name" value="GDHRDH"/>
</dbReference>
<dbReference type="AlphaFoldDB" id="A0AAJ6BHH7"/>
<comment type="similarity">
    <text evidence="1">Belongs to the short-chain dehydrogenases/reductases (SDR) family.</text>
</comment>
<dbReference type="InterPro" id="IPR051122">
    <property type="entry name" value="SDR_DHRS6-like"/>
</dbReference>
<gene>
    <name evidence="3" type="ORF">P0Y53_06950</name>
</gene>
<dbReference type="EMBL" id="CP119311">
    <property type="protein sequence ID" value="WEK37233.1"/>
    <property type="molecule type" value="Genomic_DNA"/>
</dbReference>
<dbReference type="PANTHER" id="PTHR43477:SF1">
    <property type="entry name" value="DIHYDROANTICAPSIN 7-DEHYDROGENASE"/>
    <property type="match status" value="1"/>
</dbReference>
<evidence type="ECO:0000313" key="3">
    <source>
        <dbReference type="EMBL" id="WEK37233.1"/>
    </source>
</evidence>
<evidence type="ECO:0000313" key="4">
    <source>
        <dbReference type="Proteomes" id="UP001220610"/>
    </source>
</evidence>
<dbReference type="SUPFAM" id="SSF51735">
    <property type="entry name" value="NAD(P)-binding Rossmann-fold domains"/>
    <property type="match status" value="1"/>
</dbReference>
<organism evidence="3 4">
    <name type="scientific">Candidatus Pseudobacter hemicellulosilyticus</name>
    <dbReference type="NCBI Taxonomy" id="3121375"/>
    <lineage>
        <taxon>Bacteria</taxon>
        <taxon>Pseudomonadati</taxon>
        <taxon>Bacteroidota</taxon>
        <taxon>Chitinophagia</taxon>
        <taxon>Chitinophagales</taxon>
        <taxon>Chitinophagaceae</taxon>
        <taxon>Pseudobacter</taxon>
    </lineage>
</organism>
<keyword evidence="2" id="KW-0560">Oxidoreductase</keyword>
<dbReference type="InterPro" id="IPR002347">
    <property type="entry name" value="SDR_fam"/>
</dbReference>
<dbReference type="PANTHER" id="PTHR43477">
    <property type="entry name" value="DIHYDROANTICAPSIN 7-DEHYDROGENASE"/>
    <property type="match status" value="1"/>
</dbReference>
<name>A0AAJ6BHH7_9BACT</name>
<proteinExistence type="inferred from homology"/>
<protein>
    <submittedName>
        <fullName evidence="3">SDR family NAD(P)-dependent oxidoreductase</fullName>
    </submittedName>
</protein>
<evidence type="ECO:0000256" key="2">
    <source>
        <dbReference type="ARBA" id="ARBA00023002"/>
    </source>
</evidence>
<evidence type="ECO:0000256" key="1">
    <source>
        <dbReference type="ARBA" id="ARBA00006484"/>
    </source>
</evidence>
<dbReference type="Pfam" id="PF00106">
    <property type="entry name" value="adh_short"/>
    <property type="match status" value="1"/>
</dbReference>
<accession>A0AAJ6BHH7</accession>
<sequence length="230" mass="24514">MAKTVLITGANGGLGQAVVQAFLEAGYRVIAANHSENRNTAAGSNPLFEHHVVNLGDESETGDFIATMISKHQQLHAALLLVGGFAMGDIADTDGQALQQLYSVNFETAYFSARPLFTHMQQQGYGRIVLIGARPALQAAAGKQAVAYALSKSLLFTLADLLNATAKGTNVVTSVVAPSTIDTPANRKSMPDADFDKWVKTREIAELLAFICSDEGNALRDPVYKIYGQA</sequence>
<dbReference type="Proteomes" id="UP001220610">
    <property type="component" value="Chromosome"/>
</dbReference>
<dbReference type="Gene3D" id="3.40.50.720">
    <property type="entry name" value="NAD(P)-binding Rossmann-like Domain"/>
    <property type="match status" value="1"/>
</dbReference>
<dbReference type="InterPro" id="IPR036291">
    <property type="entry name" value="NAD(P)-bd_dom_sf"/>
</dbReference>